<proteinExistence type="predicted"/>
<evidence type="ECO:0000313" key="3">
    <source>
        <dbReference type="Proteomes" id="UP001497457"/>
    </source>
</evidence>
<dbReference type="EMBL" id="OZ075119">
    <property type="protein sequence ID" value="CAL5097870.1"/>
    <property type="molecule type" value="Genomic_DNA"/>
</dbReference>
<dbReference type="Proteomes" id="UP001497457">
    <property type="component" value="Chromosome 9rd"/>
</dbReference>
<feature type="signal peptide" evidence="1">
    <location>
        <begin position="1"/>
        <end position="28"/>
    </location>
</feature>
<accession>A0ABC9GP34</accession>
<evidence type="ECO:0000256" key="1">
    <source>
        <dbReference type="SAM" id="SignalP"/>
    </source>
</evidence>
<reference evidence="2" key="1">
    <citation type="submission" date="2024-10" db="EMBL/GenBank/DDBJ databases">
        <authorList>
            <person name="Ryan C."/>
        </authorList>
    </citation>
    <scope>NUCLEOTIDE SEQUENCE [LARGE SCALE GENOMIC DNA]</scope>
</reference>
<sequence>MSRVVRCFMVTSFVVLVMISSKSPSCEACLPPYCFRVGGPCFKALRSPCTDDSCSYECPFYVPFTYNAYCKKPKRSREPYKCCCPK</sequence>
<feature type="chain" id="PRO_5044855490" evidence="1">
    <location>
        <begin position="29"/>
        <end position="86"/>
    </location>
</feature>
<dbReference type="AlphaFoldDB" id="A0ABC9GP34"/>
<name>A0ABC9GP34_9POAL</name>
<protein>
    <submittedName>
        <fullName evidence="2">Uncharacterized protein</fullName>
    </submittedName>
</protein>
<gene>
    <name evidence="2" type="ORF">URODEC1_LOCUS117893</name>
</gene>
<organism evidence="2 3">
    <name type="scientific">Urochloa decumbens</name>
    <dbReference type="NCBI Taxonomy" id="240449"/>
    <lineage>
        <taxon>Eukaryota</taxon>
        <taxon>Viridiplantae</taxon>
        <taxon>Streptophyta</taxon>
        <taxon>Embryophyta</taxon>
        <taxon>Tracheophyta</taxon>
        <taxon>Spermatophyta</taxon>
        <taxon>Magnoliopsida</taxon>
        <taxon>Liliopsida</taxon>
        <taxon>Poales</taxon>
        <taxon>Poaceae</taxon>
        <taxon>PACMAD clade</taxon>
        <taxon>Panicoideae</taxon>
        <taxon>Panicodae</taxon>
        <taxon>Paniceae</taxon>
        <taxon>Melinidinae</taxon>
        <taxon>Urochloa</taxon>
    </lineage>
</organism>
<keyword evidence="3" id="KW-1185">Reference proteome</keyword>
<evidence type="ECO:0000313" key="2">
    <source>
        <dbReference type="EMBL" id="CAL5097870.1"/>
    </source>
</evidence>
<keyword evidence="1" id="KW-0732">Signal</keyword>